<evidence type="ECO:0000313" key="2">
    <source>
        <dbReference type="EMBL" id="TKA79033.1"/>
    </source>
</evidence>
<gene>
    <name evidence="2" type="ORF">B0A55_03156</name>
</gene>
<evidence type="ECO:0000313" key="3">
    <source>
        <dbReference type="Proteomes" id="UP000309340"/>
    </source>
</evidence>
<accession>A0A4U0XU75</accession>
<proteinExistence type="predicted"/>
<sequence length="216" mass="24849">MTTTPPISNNRWRGGHDDADPVEGNIGCMYVTAGDAMVVLQLPFLGDLARVGGPPGSPRSVVGSISSTARDAISKESRQHIHHSSQATRHSRPSNMCFYDNYKYQCGDWKWGNFRRHCAAEYRQGETCGLKMVYGTIPIADKCTMCDKIERKQRRFEKHHSDCQRWVVEPQKYRFSIEKAREEMKILAQEIQRLMTEKKERHDAIGNPRRIRENSH</sequence>
<feature type="region of interest" description="Disordered" evidence="1">
    <location>
        <begin position="72"/>
        <end position="91"/>
    </location>
</feature>
<dbReference type="EMBL" id="NAJQ01000099">
    <property type="protein sequence ID" value="TKA79033.1"/>
    <property type="molecule type" value="Genomic_DNA"/>
</dbReference>
<comment type="caution">
    <text evidence="2">The sequence shown here is derived from an EMBL/GenBank/DDBJ whole genome shotgun (WGS) entry which is preliminary data.</text>
</comment>
<reference evidence="2 3" key="1">
    <citation type="submission" date="2017-03" db="EMBL/GenBank/DDBJ databases">
        <title>Genomes of endolithic fungi from Antarctica.</title>
        <authorList>
            <person name="Coleine C."/>
            <person name="Masonjones S."/>
            <person name="Stajich J.E."/>
        </authorList>
    </citation>
    <scope>NUCLEOTIDE SEQUENCE [LARGE SCALE GENOMIC DNA]</scope>
    <source>
        <strain evidence="2 3">CCFEE 5184</strain>
    </source>
</reference>
<keyword evidence="3" id="KW-1185">Reference proteome</keyword>
<protein>
    <submittedName>
        <fullName evidence="2">Uncharacterized protein</fullName>
    </submittedName>
</protein>
<dbReference type="OrthoDB" id="5015991at2759"/>
<dbReference type="AlphaFoldDB" id="A0A4U0XU75"/>
<dbReference type="Proteomes" id="UP000309340">
    <property type="component" value="Unassembled WGS sequence"/>
</dbReference>
<evidence type="ECO:0000256" key="1">
    <source>
        <dbReference type="SAM" id="MobiDB-lite"/>
    </source>
</evidence>
<organism evidence="2 3">
    <name type="scientific">Friedmanniomyces simplex</name>
    <dbReference type="NCBI Taxonomy" id="329884"/>
    <lineage>
        <taxon>Eukaryota</taxon>
        <taxon>Fungi</taxon>
        <taxon>Dikarya</taxon>
        <taxon>Ascomycota</taxon>
        <taxon>Pezizomycotina</taxon>
        <taxon>Dothideomycetes</taxon>
        <taxon>Dothideomycetidae</taxon>
        <taxon>Mycosphaerellales</taxon>
        <taxon>Teratosphaeriaceae</taxon>
        <taxon>Friedmanniomyces</taxon>
    </lineage>
</organism>
<name>A0A4U0XU75_9PEZI</name>